<protein>
    <recommendedName>
        <fullName evidence="3">Desulfoferrodoxin</fullName>
        <ecNumber evidence="2">1.15.1.2</ecNumber>
    </recommendedName>
    <alternativeName>
        <fullName evidence="9">Superoxide reductase</fullName>
    </alternativeName>
</protein>
<dbReference type="Pfam" id="PF01880">
    <property type="entry name" value="Desulfoferrodox"/>
    <property type="match status" value="1"/>
</dbReference>
<sequence length="126" mass="13684">MKNEVSFFRCKHCGNMVALIKSGGGTLVCCGEPMEKLVANTTEAAVEKHIPVSLRSNGSINVEVGSVAHPMIDVHYIEWVAVVGDEGLEIINLFPGDDPKAILSDKKNAEVYAYCNIHGLWKGEVK</sequence>
<name>S0FII8_RUMCE</name>
<dbReference type="STRING" id="1195236.CTER_4420"/>
<organism evidence="13 14">
    <name type="scientific">Ruminiclostridium cellobioparum subsp. termitidis CT1112</name>
    <dbReference type="NCBI Taxonomy" id="1195236"/>
    <lineage>
        <taxon>Bacteria</taxon>
        <taxon>Bacillati</taxon>
        <taxon>Bacillota</taxon>
        <taxon>Clostridia</taxon>
        <taxon>Eubacteriales</taxon>
        <taxon>Oscillospiraceae</taxon>
        <taxon>Ruminiclostridium</taxon>
    </lineage>
</organism>
<keyword evidence="6" id="KW-0249">Electron transport</keyword>
<dbReference type="GO" id="GO:0005506">
    <property type="term" value="F:iron ion binding"/>
    <property type="evidence" value="ECO:0007669"/>
    <property type="project" value="InterPro"/>
</dbReference>
<reference evidence="13 14" key="1">
    <citation type="journal article" date="2013" name="Genome Announc.">
        <title>Draft Genome Sequence of the Cellulolytic, Mesophilic, Anaerobic Bacterium Clostridium termitidis Strain CT1112 (DSM 5398).</title>
        <authorList>
            <person name="Lal S."/>
            <person name="Ramachandran U."/>
            <person name="Zhang X."/>
            <person name="Munir R."/>
            <person name="Sparling R."/>
            <person name="Levin D.B."/>
        </authorList>
    </citation>
    <scope>NUCLEOTIDE SEQUENCE [LARGE SCALE GENOMIC DNA]</scope>
    <source>
        <strain evidence="13 14">CT1112</strain>
    </source>
</reference>
<dbReference type="InterPro" id="IPR002742">
    <property type="entry name" value="Desulfoferrodoxin_Fe-bd_dom"/>
</dbReference>
<evidence type="ECO:0000313" key="14">
    <source>
        <dbReference type="Proteomes" id="UP000014155"/>
    </source>
</evidence>
<keyword evidence="7" id="KW-0408">Iron</keyword>
<dbReference type="SUPFAM" id="SSF49367">
    <property type="entry name" value="Superoxide reductase-like"/>
    <property type="match status" value="1"/>
</dbReference>
<dbReference type="NCBIfam" id="TIGR00319">
    <property type="entry name" value="desulf_FeS4"/>
    <property type="match status" value="1"/>
</dbReference>
<dbReference type="InterPro" id="IPR036073">
    <property type="entry name" value="Desulfoferrodoxin_Fe-bd_dom_sf"/>
</dbReference>
<dbReference type="RefSeq" id="WP_004629391.1">
    <property type="nucleotide sequence ID" value="NZ_AORV01000061.1"/>
</dbReference>
<dbReference type="InterPro" id="IPR051233">
    <property type="entry name" value="Desulfoferrodoxin_SOR"/>
</dbReference>
<dbReference type="SUPFAM" id="SSF57802">
    <property type="entry name" value="Rubredoxin-like"/>
    <property type="match status" value="1"/>
</dbReference>
<dbReference type="PANTHER" id="PTHR36541:SF1">
    <property type="entry name" value="SUPEROXIDE REDUCTASE-RELATED"/>
    <property type="match status" value="1"/>
</dbReference>
<feature type="domain" description="Desulfoferrodoxin ferrous iron-binding" evidence="11">
    <location>
        <begin position="42"/>
        <end position="123"/>
    </location>
</feature>
<dbReference type="CDD" id="cd00974">
    <property type="entry name" value="DSRD"/>
    <property type="match status" value="1"/>
</dbReference>
<keyword evidence="14" id="KW-1185">Reference proteome</keyword>
<dbReference type="Gene3D" id="2.20.28.100">
    <property type="entry name" value="Desulphoferrodoxin, N-terminal domain"/>
    <property type="match status" value="1"/>
</dbReference>
<evidence type="ECO:0000256" key="9">
    <source>
        <dbReference type="ARBA" id="ARBA00031398"/>
    </source>
</evidence>
<keyword evidence="4" id="KW-0813">Transport</keyword>
<evidence type="ECO:0000256" key="1">
    <source>
        <dbReference type="ARBA" id="ARBA00005941"/>
    </source>
</evidence>
<dbReference type="EC" id="1.15.1.2" evidence="2"/>
<comment type="function">
    <text evidence="8">Catalyzes the one-electron reduction of superoxide anion radical to hydrogen peroxide at a nonheme ferrous iron center. Plays a fundamental role in case of oxidative stress via its superoxide detoxification activity.</text>
</comment>
<evidence type="ECO:0000256" key="8">
    <source>
        <dbReference type="ARBA" id="ARBA00024690"/>
    </source>
</evidence>
<feature type="domain" description="Desulfoferrodoxin N-terminal" evidence="12">
    <location>
        <begin position="4"/>
        <end position="37"/>
    </location>
</feature>
<comment type="catalytic activity">
    <reaction evidence="10">
        <text>reduced [rubredoxin] + superoxide + 2 H(+) = oxidized [rubredoxin] + H2O2</text>
        <dbReference type="Rhea" id="RHEA:21324"/>
        <dbReference type="Rhea" id="RHEA-COMP:10302"/>
        <dbReference type="Rhea" id="RHEA-COMP:10303"/>
        <dbReference type="ChEBI" id="CHEBI:15378"/>
        <dbReference type="ChEBI" id="CHEBI:16240"/>
        <dbReference type="ChEBI" id="CHEBI:18421"/>
        <dbReference type="ChEBI" id="CHEBI:29033"/>
        <dbReference type="ChEBI" id="CHEBI:29034"/>
        <dbReference type="EC" id="1.15.1.2"/>
    </reaction>
</comment>
<comment type="caution">
    <text evidence="13">The sequence shown here is derived from an EMBL/GenBank/DDBJ whole genome shotgun (WGS) entry which is preliminary data.</text>
</comment>
<evidence type="ECO:0000256" key="10">
    <source>
        <dbReference type="ARBA" id="ARBA00047448"/>
    </source>
</evidence>
<evidence type="ECO:0000259" key="12">
    <source>
        <dbReference type="Pfam" id="PF06397"/>
    </source>
</evidence>
<dbReference type="InterPro" id="IPR004462">
    <property type="entry name" value="Desulfoferrodoxin_N"/>
</dbReference>
<evidence type="ECO:0000313" key="13">
    <source>
        <dbReference type="EMBL" id="EMS69951.1"/>
    </source>
</evidence>
<comment type="similarity">
    <text evidence="1">Belongs to the desulfoferrodoxin family.</text>
</comment>
<evidence type="ECO:0000256" key="6">
    <source>
        <dbReference type="ARBA" id="ARBA00022982"/>
    </source>
</evidence>
<dbReference type="PANTHER" id="PTHR36541">
    <property type="entry name" value="SUPEROXIDE REDUCTASE-RELATED"/>
    <property type="match status" value="1"/>
</dbReference>
<evidence type="ECO:0000256" key="3">
    <source>
        <dbReference type="ARBA" id="ARBA00014839"/>
    </source>
</evidence>
<evidence type="ECO:0000256" key="5">
    <source>
        <dbReference type="ARBA" id="ARBA00022723"/>
    </source>
</evidence>
<dbReference type="InterPro" id="IPR038094">
    <property type="entry name" value="Desulfoferrodoxin_N_sf"/>
</dbReference>
<dbReference type="AlphaFoldDB" id="S0FII8"/>
<evidence type="ECO:0000259" key="11">
    <source>
        <dbReference type="Pfam" id="PF01880"/>
    </source>
</evidence>
<keyword evidence="5" id="KW-0479">Metal-binding</keyword>
<accession>S0FII8</accession>
<dbReference type="GO" id="GO:0050605">
    <property type="term" value="F:superoxide reductase activity"/>
    <property type="evidence" value="ECO:0007669"/>
    <property type="project" value="UniProtKB-EC"/>
</dbReference>
<evidence type="ECO:0000256" key="2">
    <source>
        <dbReference type="ARBA" id="ARBA00012679"/>
    </source>
</evidence>
<gene>
    <name evidence="13" type="ORF">CTER_4420</name>
</gene>
<dbReference type="EMBL" id="AORV01000061">
    <property type="protein sequence ID" value="EMS69951.1"/>
    <property type="molecule type" value="Genomic_DNA"/>
</dbReference>
<evidence type="ECO:0000256" key="7">
    <source>
        <dbReference type="ARBA" id="ARBA00023004"/>
    </source>
</evidence>
<evidence type="ECO:0000256" key="4">
    <source>
        <dbReference type="ARBA" id="ARBA00022448"/>
    </source>
</evidence>
<dbReference type="eggNOG" id="COG2033">
    <property type="taxonomic scope" value="Bacteria"/>
</dbReference>
<dbReference type="Proteomes" id="UP000014155">
    <property type="component" value="Unassembled WGS sequence"/>
</dbReference>
<dbReference type="Pfam" id="PF06397">
    <property type="entry name" value="Desulfoferrod_N"/>
    <property type="match status" value="1"/>
</dbReference>
<dbReference type="PATRIC" id="fig|1195236.3.peg.4606"/>
<proteinExistence type="inferred from homology"/>
<keyword evidence="13" id="KW-0560">Oxidoreductase</keyword>
<dbReference type="Gene3D" id="2.60.40.730">
    <property type="entry name" value="SOR catalytic domain"/>
    <property type="match status" value="1"/>
</dbReference>